<organism evidence="1">
    <name type="scientific">Salix viminalis</name>
    <name type="common">Common osier</name>
    <name type="synonym">Basket willow</name>
    <dbReference type="NCBI Taxonomy" id="40686"/>
    <lineage>
        <taxon>Eukaryota</taxon>
        <taxon>Viridiplantae</taxon>
        <taxon>Streptophyta</taxon>
        <taxon>Embryophyta</taxon>
        <taxon>Tracheophyta</taxon>
        <taxon>Spermatophyta</taxon>
        <taxon>Magnoliopsida</taxon>
        <taxon>eudicotyledons</taxon>
        <taxon>Gunneridae</taxon>
        <taxon>Pentapetalae</taxon>
        <taxon>rosids</taxon>
        <taxon>fabids</taxon>
        <taxon>Malpighiales</taxon>
        <taxon>Salicaceae</taxon>
        <taxon>Saliceae</taxon>
        <taxon>Salix</taxon>
    </lineage>
</organism>
<proteinExistence type="predicted"/>
<gene>
    <name evidence="1" type="ORF">SVIM_LOCUS483269</name>
</gene>
<accession>A0A6N2N8V8</accession>
<evidence type="ECO:0008006" key="2">
    <source>
        <dbReference type="Google" id="ProtNLM"/>
    </source>
</evidence>
<evidence type="ECO:0000313" key="1">
    <source>
        <dbReference type="EMBL" id="VFU63463.1"/>
    </source>
</evidence>
<name>A0A6N2N8V8_SALVM</name>
<sequence>MIKEVKTQANIRVGVDVLWKALAKDLKDILPKMMQIFVKDAHINKMRSSRSWISHHKATFQLTSTGEQNTLIDVMISYESETKEECHQIHHHQHYFIKNMENYLMLDGT</sequence>
<reference evidence="1" key="1">
    <citation type="submission" date="2019-03" db="EMBL/GenBank/DDBJ databases">
        <authorList>
            <person name="Mank J."/>
            <person name="Almeida P."/>
        </authorList>
    </citation>
    <scope>NUCLEOTIDE SEQUENCE</scope>
    <source>
        <strain evidence="1">78183</strain>
    </source>
</reference>
<protein>
    <recommendedName>
        <fullName evidence="2">Bet v I/Major latex protein domain-containing protein</fullName>
    </recommendedName>
</protein>
<dbReference type="EMBL" id="CAADRP010002207">
    <property type="protein sequence ID" value="VFU63463.1"/>
    <property type="molecule type" value="Genomic_DNA"/>
</dbReference>
<dbReference type="AlphaFoldDB" id="A0A6N2N8V8"/>